<feature type="compositionally biased region" description="Polar residues" evidence="4">
    <location>
        <begin position="496"/>
        <end position="512"/>
    </location>
</feature>
<dbReference type="SUPFAM" id="SSF54637">
    <property type="entry name" value="Thioesterase/thiol ester dehydrase-isomerase"/>
    <property type="match status" value="1"/>
</dbReference>
<dbReference type="Gene3D" id="3.40.50.150">
    <property type="entry name" value="Vaccinia Virus protein VP39"/>
    <property type="match status" value="1"/>
</dbReference>
<dbReference type="GO" id="GO:0032259">
    <property type="term" value="P:methylation"/>
    <property type="evidence" value="ECO:0007669"/>
    <property type="project" value="UniProtKB-KW"/>
</dbReference>
<dbReference type="RefSeq" id="WP_252851990.1">
    <property type="nucleotide sequence ID" value="NZ_JAMXLR010000026.1"/>
</dbReference>
<organism evidence="5 6">
    <name type="scientific">Aeoliella straminimaris</name>
    <dbReference type="NCBI Taxonomy" id="2954799"/>
    <lineage>
        <taxon>Bacteria</taxon>
        <taxon>Pseudomonadati</taxon>
        <taxon>Planctomycetota</taxon>
        <taxon>Planctomycetia</taxon>
        <taxon>Pirellulales</taxon>
        <taxon>Lacipirellulaceae</taxon>
        <taxon>Aeoliella</taxon>
    </lineage>
</organism>
<dbReference type="InterPro" id="IPR007213">
    <property type="entry name" value="Ppm1/Ppm2/Tcmp"/>
</dbReference>
<proteinExistence type="inferred from homology"/>
<dbReference type="Gene3D" id="3.10.129.10">
    <property type="entry name" value="Hotdog Thioesterase"/>
    <property type="match status" value="1"/>
</dbReference>
<evidence type="ECO:0000256" key="4">
    <source>
        <dbReference type="SAM" id="MobiDB-lite"/>
    </source>
</evidence>
<evidence type="ECO:0000256" key="3">
    <source>
        <dbReference type="ARBA" id="ARBA00022679"/>
    </source>
</evidence>
<evidence type="ECO:0000256" key="1">
    <source>
        <dbReference type="ARBA" id="ARBA00008138"/>
    </source>
</evidence>
<dbReference type="PANTHER" id="PTHR43619:SF2">
    <property type="entry name" value="S-ADENOSYL-L-METHIONINE-DEPENDENT METHYLTRANSFERASES SUPERFAMILY PROTEIN"/>
    <property type="match status" value="1"/>
</dbReference>
<sequence length="512" mass="57123">MKEAQVKVDNKSPLFEISWEDDLALRMDPPMVTRYMRDQIPVLEFVDWRVVSVKPGEVETVLPLNPPSTNQHFTHQAALILLSADYSGGTALATLFWGWPVIGVHPVDSPRSVSMWLIKAEMKYIRPSTADLRVRVSIDAERREKIQRRFLAGKPVIETLTMHFMNGEEVVAEGICTYFARQSSALRSNGIDVGKVNSLYALKLTSSAEMIAGVRAQESGPLFVDPYAADMAGQHGMAVATRFCQRTPQLGPMVAARTRHLDDVLTNFVEAGGRHIVNVGVGWDMRPFRLQLPEGTTFFELDFPTTLEERQSRLDQLGIADPAGITRHQLPIDLRTMSLAETLNGHLPKEDPVLVIWEGMSMYFDDEGVTNVLCDMQQLLSHPDSLLWLDMVDREPVVNPEAFSESTQAFMRGMQVLGEPFTFGSDTPAEFIDECGLRCLDLVTSDLYFPEAADPVYSIYQFCTVAGASAPTNHVPKTYRKVTYHPPSRPVLMPHFQSNGSTANSSDVKSSR</sequence>
<gene>
    <name evidence="5" type="ORF">NG895_08205</name>
</gene>
<dbReference type="InterPro" id="IPR029069">
    <property type="entry name" value="HotDog_dom_sf"/>
</dbReference>
<dbReference type="Proteomes" id="UP001155241">
    <property type="component" value="Unassembled WGS sequence"/>
</dbReference>
<dbReference type="Pfam" id="PF04072">
    <property type="entry name" value="LCM"/>
    <property type="match status" value="1"/>
</dbReference>
<dbReference type="PANTHER" id="PTHR43619">
    <property type="entry name" value="S-ADENOSYL-L-METHIONINE-DEPENDENT METHYLTRANSFERASE YKTD-RELATED"/>
    <property type="match status" value="1"/>
</dbReference>
<evidence type="ECO:0000313" key="6">
    <source>
        <dbReference type="Proteomes" id="UP001155241"/>
    </source>
</evidence>
<dbReference type="SUPFAM" id="SSF53335">
    <property type="entry name" value="S-adenosyl-L-methionine-dependent methyltransferases"/>
    <property type="match status" value="1"/>
</dbReference>
<protein>
    <submittedName>
        <fullName evidence="5">YiiD C-terminal domain-containing protein</fullName>
    </submittedName>
</protein>
<comment type="similarity">
    <text evidence="1">Belongs to the UPF0677 family.</text>
</comment>
<dbReference type="EMBL" id="JAMXLR010000026">
    <property type="protein sequence ID" value="MCO6043888.1"/>
    <property type="molecule type" value="Genomic_DNA"/>
</dbReference>
<evidence type="ECO:0000256" key="2">
    <source>
        <dbReference type="ARBA" id="ARBA00022603"/>
    </source>
</evidence>
<dbReference type="InterPro" id="IPR011610">
    <property type="entry name" value="SAM_mthyl_Trfase_ML2640-like"/>
</dbReference>
<reference evidence="5" key="1">
    <citation type="submission" date="2022-06" db="EMBL/GenBank/DDBJ databases">
        <title>Aeoliella straminimaris, a novel planctomycete from sediments.</title>
        <authorList>
            <person name="Vitorino I.R."/>
            <person name="Lage O.M."/>
        </authorList>
    </citation>
    <scope>NUCLEOTIDE SEQUENCE</scope>
    <source>
        <strain evidence="5">ICT_H6.2</strain>
    </source>
</reference>
<dbReference type="GO" id="GO:0008168">
    <property type="term" value="F:methyltransferase activity"/>
    <property type="evidence" value="ECO:0007669"/>
    <property type="project" value="UniProtKB-KW"/>
</dbReference>
<name>A0A9X2JGS7_9BACT</name>
<accession>A0A9X2JGS7</accession>
<comment type="caution">
    <text evidence="5">The sequence shown here is derived from an EMBL/GenBank/DDBJ whole genome shotgun (WGS) entry which is preliminary data.</text>
</comment>
<keyword evidence="6" id="KW-1185">Reference proteome</keyword>
<dbReference type="InterPro" id="IPR029063">
    <property type="entry name" value="SAM-dependent_MTases_sf"/>
</dbReference>
<dbReference type="NCBIfam" id="TIGR00027">
    <property type="entry name" value="mthyl_TIGR00027"/>
    <property type="match status" value="1"/>
</dbReference>
<feature type="region of interest" description="Disordered" evidence="4">
    <location>
        <begin position="489"/>
        <end position="512"/>
    </location>
</feature>
<keyword evidence="2" id="KW-0489">Methyltransferase</keyword>
<evidence type="ECO:0000313" key="5">
    <source>
        <dbReference type="EMBL" id="MCO6043888.1"/>
    </source>
</evidence>
<dbReference type="AlphaFoldDB" id="A0A9X2JGS7"/>
<keyword evidence="3" id="KW-0808">Transferase</keyword>